<dbReference type="PANTHER" id="PTHR43682:SF1">
    <property type="entry name" value="LACTATE UTILIZATION PROTEIN C"/>
    <property type="match status" value="1"/>
</dbReference>
<dbReference type="Gene3D" id="3.40.50.10420">
    <property type="entry name" value="NagB/RpiA/CoA transferase-like"/>
    <property type="match status" value="1"/>
</dbReference>
<dbReference type="RefSeq" id="WP_246317740.1">
    <property type="nucleotide sequence ID" value="NZ_CAADHO010000002.1"/>
</dbReference>
<dbReference type="Proteomes" id="UP000507962">
    <property type="component" value="Unassembled WGS sequence"/>
</dbReference>
<dbReference type="SUPFAM" id="SSF100950">
    <property type="entry name" value="NagB/RpiA/CoA transferase-like"/>
    <property type="match status" value="1"/>
</dbReference>
<feature type="domain" description="LUD" evidence="1">
    <location>
        <begin position="8"/>
        <end position="179"/>
    </location>
</feature>
<protein>
    <submittedName>
        <fullName evidence="2">Lud domain</fullName>
    </submittedName>
</protein>
<evidence type="ECO:0000259" key="1">
    <source>
        <dbReference type="Pfam" id="PF02589"/>
    </source>
</evidence>
<dbReference type="PANTHER" id="PTHR43682">
    <property type="entry name" value="LACTATE UTILIZATION PROTEIN C"/>
    <property type="match status" value="1"/>
</dbReference>
<reference evidence="2 3" key="1">
    <citation type="submission" date="2019-03" db="EMBL/GenBank/DDBJ databases">
        <authorList>
            <person name="Nijsse B."/>
        </authorList>
    </citation>
    <scope>NUCLEOTIDE SEQUENCE [LARGE SCALE GENOMIC DNA]</scope>
    <source>
        <strain evidence="2">Desulfoluna butyratoxydans MSL71</strain>
    </source>
</reference>
<dbReference type="Pfam" id="PF02589">
    <property type="entry name" value="LUD_dom"/>
    <property type="match status" value="1"/>
</dbReference>
<name>A0A4U8YJP3_9BACT</name>
<proteinExistence type="predicted"/>
<dbReference type="InterPro" id="IPR003741">
    <property type="entry name" value="LUD_dom"/>
</dbReference>
<evidence type="ECO:0000313" key="3">
    <source>
        <dbReference type="Proteomes" id="UP000507962"/>
    </source>
</evidence>
<dbReference type="EMBL" id="CAADHO010000002">
    <property type="protein sequence ID" value="VFQ43871.1"/>
    <property type="molecule type" value="Genomic_DNA"/>
</dbReference>
<keyword evidence="3" id="KW-1185">Reference proteome</keyword>
<dbReference type="AlphaFoldDB" id="A0A4U8YJP3"/>
<accession>A0A4U8YJP3</accession>
<dbReference type="InterPro" id="IPR024185">
    <property type="entry name" value="FTHF_cligase-like_sf"/>
</dbReference>
<gene>
    <name evidence="2" type="ORF">MSL71_15130</name>
</gene>
<dbReference type="InterPro" id="IPR037171">
    <property type="entry name" value="NagB/RpiA_transferase-like"/>
</dbReference>
<sequence length="188" mass="19585">MSQGEILESMKAGAEKVAAVVAPAASLDEAITYAVNLTAEEGGTTMAAPGMVGAAREALASACAEKGIVLLESPLRAHMNGIHTAFTWADRGIADTGTLVLNSDSEELRLATMLSETHVAVLPTDKVVPDMDALEGYMSDHFKKGAGYVAFITGPSRTADIERILTIGVHGPERLHILLADLADGGDK</sequence>
<evidence type="ECO:0000313" key="2">
    <source>
        <dbReference type="EMBL" id="VFQ43871.1"/>
    </source>
</evidence>
<organism evidence="2 3">
    <name type="scientific">Desulfoluna butyratoxydans</name>
    <dbReference type="NCBI Taxonomy" id="231438"/>
    <lineage>
        <taxon>Bacteria</taxon>
        <taxon>Pseudomonadati</taxon>
        <taxon>Thermodesulfobacteriota</taxon>
        <taxon>Desulfobacteria</taxon>
        <taxon>Desulfobacterales</taxon>
        <taxon>Desulfolunaceae</taxon>
        <taxon>Desulfoluna</taxon>
    </lineage>
</organism>